<dbReference type="Proteomes" id="UP000784294">
    <property type="component" value="Unassembled WGS sequence"/>
</dbReference>
<evidence type="ECO:0000313" key="1">
    <source>
        <dbReference type="EMBL" id="VEL26910.1"/>
    </source>
</evidence>
<keyword evidence="2" id="KW-1185">Reference proteome</keyword>
<accession>A0A3S5A3S1</accession>
<name>A0A3S5A3S1_9PLAT</name>
<comment type="caution">
    <text evidence="1">The sequence shown here is derived from an EMBL/GenBank/DDBJ whole genome shotgun (WGS) entry which is preliminary data.</text>
</comment>
<proteinExistence type="predicted"/>
<sequence length="252" mass="28005">MLTCGQIVQIDEPLLPQWRTDLVEQTELQQAGLLQRQLEVSDDDTLCHFRGRRRVVLRPCLGQTVNAAGAHLNEDAGPPEDGLSWWTRCKGSGAKVGLEANLPIRSVAASDRLDLSPQQQHPTGSETRKCRLRAEHVADGDDVGGLIEPNGLHYVNTKADMFCMNSRHGSATQPRLESRRSMLMRPGSSLLDAAGFRKTETQLFWCPTEKDYRAKQKVGLSGFITRSPKKLAFGKHIPQNTASCVYTWQNGQ</sequence>
<evidence type="ECO:0000313" key="2">
    <source>
        <dbReference type="Proteomes" id="UP000784294"/>
    </source>
</evidence>
<protein>
    <submittedName>
        <fullName evidence="1">Uncharacterized protein</fullName>
    </submittedName>
</protein>
<dbReference type="EMBL" id="CAAALY010083602">
    <property type="protein sequence ID" value="VEL26910.1"/>
    <property type="molecule type" value="Genomic_DNA"/>
</dbReference>
<organism evidence="1 2">
    <name type="scientific">Protopolystoma xenopodis</name>
    <dbReference type="NCBI Taxonomy" id="117903"/>
    <lineage>
        <taxon>Eukaryota</taxon>
        <taxon>Metazoa</taxon>
        <taxon>Spiralia</taxon>
        <taxon>Lophotrochozoa</taxon>
        <taxon>Platyhelminthes</taxon>
        <taxon>Monogenea</taxon>
        <taxon>Polyopisthocotylea</taxon>
        <taxon>Polystomatidea</taxon>
        <taxon>Polystomatidae</taxon>
        <taxon>Protopolystoma</taxon>
    </lineage>
</organism>
<reference evidence="1" key="1">
    <citation type="submission" date="2018-11" db="EMBL/GenBank/DDBJ databases">
        <authorList>
            <consortium name="Pathogen Informatics"/>
        </authorList>
    </citation>
    <scope>NUCLEOTIDE SEQUENCE</scope>
</reference>
<gene>
    <name evidence="1" type="ORF">PXEA_LOCUS20350</name>
</gene>
<dbReference type="AlphaFoldDB" id="A0A3S5A3S1"/>